<evidence type="ECO:0000256" key="8">
    <source>
        <dbReference type="ARBA" id="ARBA00022840"/>
    </source>
</evidence>
<evidence type="ECO:0000256" key="3">
    <source>
        <dbReference type="ARBA" id="ARBA00022694"/>
    </source>
</evidence>
<feature type="domain" description="tRNA nucleotidyltransferase/poly(A) polymerase RNA and SrmB- binding" evidence="14">
    <location>
        <begin position="189"/>
        <end position="250"/>
    </location>
</feature>
<evidence type="ECO:0000256" key="6">
    <source>
        <dbReference type="ARBA" id="ARBA00022741"/>
    </source>
</evidence>
<comment type="similarity">
    <text evidence="11">Belongs to the tRNA nucleotidyltransferase/poly(A) polymerase family.</text>
</comment>
<keyword evidence="7" id="KW-0692">RNA repair</keyword>
<dbReference type="Gene3D" id="1.10.3090.10">
    <property type="entry name" value="cca-adding enzyme, domain 2"/>
    <property type="match status" value="1"/>
</dbReference>
<dbReference type="GO" id="GO:0016779">
    <property type="term" value="F:nucleotidyltransferase activity"/>
    <property type="evidence" value="ECO:0007669"/>
    <property type="project" value="UniProtKB-KW"/>
</dbReference>
<evidence type="ECO:0000313" key="15">
    <source>
        <dbReference type="EMBL" id="SHJ99848.1"/>
    </source>
</evidence>
<dbReference type="RefSeq" id="WP_073173747.1">
    <property type="nucleotide sequence ID" value="NZ_FQZE01000047.1"/>
</dbReference>
<evidence type="ECO:0000256" key="11">
    <source>
        <dbReference type="RuleBase" id="RU003953"/>
    </source>
</evidence>
<dbReference type="Pfam" id="PF12627">
    <property type="entry name" value="PolyA_pol_RNAbd"/>
    <property type="match status" value="1"/>
</dbReference>
<protein>
    <submittedName>
        <fullName evidence="15">HDIG domain-containing protein</fullName>
    </submittedName>
</protein>
<dbReference type="GO" id="GO:0046872">
    <property type="term" value="F:metal ion binding"/>
    <property type="evidence" value="ECO:0007669"/>
    <property type="project" value="UniProtKB-KW"/>
</dbReference>
<dbReference type="CDD" id="cd05398">
    <property type="entry name" value="NT_ClassII-CCAase"/>
    <property type="match status" value="1"/>
</dbReference>
<keyword evidence="8" id="KW-0067">ATP-binding</keyword>
<keyword evidence="16" id="KW-1185">Reference proteome</keyword>
<keyword evidence="10 11" id="KW-0694">RNA-binding</keyword>
<comment type="cofactor">
    <cofactor evidence="1">
        <name>Mg(2+)</name>
        <dbReference type="ChEBI" id="CHEBI:18420"/>
    </cofactor>
</comment>
<dbReference type="InterPro" id="IPR032828">
    <property type="entry name" value="PolyA_RNA-bd"/>
</dbReference>
<evidence type="ECO:0000256" key="5">
    <source>
        <dbReference type="ARBA" id="ARBA00022723"/>
    </source>
</evidence>
<keyword evidence="9" id="KW-0460">Magnesium</keyword>
<evidence type="ECO:0000256" key="1">
    <source>
        <dbReference type="ARBA" id="ARBA00001946"/>
    </source>
</evidence>
<proteinExistence type="inferred from homology"/>
<dbReference type="EMBL" id="FQZE01000047">
    <property type="protein sequence ID" value="SHJ99848.1"/>
    <property type="molecule type" value="Genomic_DNA"/>
</dbReference>
<dbReference type="GO" id="GO:0003723">
    <property type="term" value="F:RNA binding"/>
    <property type="evidence" value="ECO:0007669"/>
    <property type="project" value="UniProtKB-KW"/>
</dbReference>
<accession>A0A1M6NW25</accession>
<evidence type="ECO:0000256" key="2">
    <source>
        <dbReference type="ARBA" id="ARBA00022679"/>
    </source>
</evidence>
<dbReference type="InterPro" id="IPR003607">
    <property type="entry name" value="HD/PDEase_dom"/>
</dbReference>
<gene>
    <name evidence="15" type="ORF">SAMN05444280_14711</name>
</gene>
<feature type="domain" description="HD" evidence="13">
    <location>
        <begin position="266"/>
        <end position="359"/>
    </location>
</feature>
<reference evidence="15 16" key="1">
    <citation type="submission" date="2016-11" db="EMBL/GenBank/DDBJ databases">
        <authorList>
            <person name="Jaros S."/>
            <person name="Januszkiewicz K."/>
            <person name="Wedrychowicz H."/>
        </authorList>
    </citation>
    <scope>NUCLEOTIDE SEQUENCE [LARGE SCALE GENOMIC DNA]</scope>
    <source>
        <strain evidence="15 16">DSM 27063</strain>
    </source>
</reference>
<keyword evidence="3" id="KW-0819">tRNA processing</keyword>
<dbReference type="AlphaFoldDB" id="A0A1M6NW25"/>
<dbReference type="SUPFAM" id="SSF81301">
    <property type="entry name" value="Nucleotidyltransferase"/>
    <property type="match status" value="1"/>
</dbReference>
<evidence type="ECO:0000259" key="12">
    <source>
        <dbReference type="Pfam" id="PF01743"/>
    </source>
</evidence>
<dbReference type="InterPro" id="IPR006675">
    <property type="entry name" value="HDIG_dom"/>
</dbReference>
<dbReference type="InterPro" id="IPR002646">
    <property type="entry name" value="PolA_pol_head_dom"/>
</dbReference>
<keyword evidence="2 11" id="KW-0808">Transferase</keyword>
<dbReference type="PANTHER" id="PTHR47545:SF1">
    <property type="entry name" value="MULTIFUNCTIONAL CCA PROTEIN"/>
    <property type="match status" value="1"/>
</dbReference>
<dbReference type="SUPFAM" id="SSF81891">
    <property type="entry name" value="Poly A polymerase C-terminal region-like"/>
    <property type="match status" value="1"/>
</dbReference>
<dbReference type="InterPro" id="IPR043519">
    <property type="entry name" value="NT_sf"/>
</dbReference>
<name>A0A1M6NW25_9BACT</name>
<keyword evidence="6" id="KW-0547">Nucleotide-binding</keyword>
<dbReference type="Pfam" id="PF01743">
    <property type="entry name" value="PolyA_pol"/>
    <property type="match status" value="1"/>
</dbReference>
<evidence type="ECO:0000259" key="14">
    <source>
        <dbReference type="Pfam" id="PF12627"/>
    </source>
</evidence>
<dbReference type="GO" id="GO:0005524">
    <property type="term" value="F:ATP binding"/>
    <property type="evidence" value="ECO:0007669"/>
    <property type="project" value="UniProtKB-KW"/>
</dbReference>
<dbReference type="NCBIfam" id="TIGR00277">
    <property type="entry name" value="HDIG"/>
    <property type="match status" value="1"/>
</dbReference>
<keyword evidence="5" id="KW-0479">Metal-binding</keyword>
<dbReference type="PANTHER" id="PTHR47545">
    <property type="entry name" value="MULTIFUNCTIONAL CCA PROTEIN"/>
    <property type="match status" value="1"/>
</dbReference>
<evidence type="ECO:0000313" key="16">
    <source>
        <dbReference type="Proteomes" id="UP000184050"/>
    </source>
</evidence>
<dbReference type="Gene3D" id="3.30.460.10">
    <property type="entry name" value="Beta Polymerase, domain 2"/>
    <property type="match status" value="1"/>
</dbReference>
<keyword evidence="4" id="KW-0548">Nucleotidyltransferase</keyword>
<dbReference type="FunFam" id="3.30.460.10:FF:000033">
    <property type="entry name" value="Poly A polymerase head domain protein"/>
    <property type="match status" value="1"/>
</dbReference>
<feature type="domain" description="Poly A polymerase head" evidence="12">
    <location>
        <begin position="34"/>
        <end position="162"/>
    </location>
</feature>
<evidence type="ECO:0000256" key="10">
    <source>
        <dbReference type="ARBA" id="ARBA00022884"/>
    </source>
</evidence>
<evidence type="ECO:0000259" key="13">
    <source>
        <dbReference type="Pfam" id="PF01966"/>
    </source>
</evidence>
<dbReference type="InterPro" id="IPR050124">
    <property type="entry name" value="tRNA_CCA-adding_enzyme"/>
</dbReference>
<dbReference type="CDD" id="cd00077">
    <property type="entry name" value="HDc"/>
    <property type="match status" value="1"/>
</dbReference>
<evidence type="ECO:0000256" key="4">
    <source>
        <dbReference type="ARBA" id="ARBA00022695"/>
    </source>
</evidence>
<evidence type="ECO:0000256" key="7">
    <source>
        <dbReference type="ARBA" id="ARBA00022800"/>
    </source>
</evidence>
<dbReference type="Pfam" id="PF01966">
    <property type="entry name" value="HD"/>
    <property type="match status" value="1"/>
</dbReference>
<evidence type="ECO:0000256" key="9">
    <source>
        <dbReference type="ARBA" id="ARBA00022842"/>
    </source>
</evidence>
<organism evidence="15 16">
    <name type="scientific">Tangfeifania diversioriginum</name>
    <dbReference type="NCBI Taxonomy" id="1168035"/>
    <lineage>
        <taxon>Bacteria</taxon>
        <taxon>Pseudomonadati</taxon>
        <taxon>Bacteroidota</taxon>
        <taxon>Bacteroidia</taxon>
        <taxon>Marinilabiliales</taxon>
        <taxon>Prolixibacteraceae</taxon>
        <taxon>Tangfeifania</taxon>
    </lineage>
</organism>
<dbReference type="GO" id="GO:0008033">
    <property type="term" value="P:tRNA processing"/>
    <property type="evidence" value="ECO:0007669"/>
    <property type="project" value="UniProtKB-KW"/>
</dbReference>
<sequence length="479" mass="54860">MKNQFNIGRKMNEHINNKIFETIANAAAELNQETYVIGGFVRDIFLKRPSKDIDIVTLGNGIQLAEKVASKLKPRPKVAVFKNFGTAQLKFRHYEIEFVGARKESYRADSRKPLVETGTLEDDQNRRDFTINALALGLNKHNFGELTDPFNGINDLKQKIIRTPLDPSITFSDDPLRMMRAIRFSTQLGFEIEAKTLQAIAKNRDRIKIVSAERISDELNKIMLSPKPSVGFKLLEETGLLKIVLPELEQMKGVDIVNGIGHKDNFYHTLEVLDRIAPNTSNLWLRWSALLHDIAKPATKKFTEEQGWTFYSHNFVGVKMIPKIFRKLKLPLNEKMKYVQKMVKLHMRPIVLSEDEVTDSAVRRLLFEAGDDIDDLMTLCEADITSKNAEKVSRYMKNFKIVRRKLKEIEEKDAIRNFQPPVSGEFIMETFGLSPSREVGVIKDAIKDAILDGEIRNDFEEAYNFMLKKAAELGLEKQV</sequence>
<dbReference type="GO" id="GO:0042245">
    <property type="term" value="P:RNA repair"/>
    <property type="evidence" value="ECO:0007669"/>
    <property type="project" value="UniProtKB-KW"/>
</dbReference>
<dbReference type="Proteomes" id="UP000184050">
    <property type="component" value="Unassembled WGS sequence"/>
</dbReference>
<dbReference type="InterPro" id="IPR006674">
    <property type="entry name" value="HD_domain"/>
</dbReference>
<dbReference type="STRING" id="1168035.SAMN05444280_14711"/>